<dbReference type="RefSeq" id="WP_120189251.1">
    <property type="nucleotide sequence ID" value="NZ_MCHY01000008.1"/>
</dbReference>
<dbReference type="Pfam" id="PF02639">
    <property type="entry name" value="DUF188"/>
    <property type="match status" value="1"/>
</dbReference>
<keyword evidence="4" id="KW-1185">Reference proteome</keyword>
<dbReference type="PANTHER" id="PTHR35146:SF1">
    <property type="entry name" value="UPF0178 PROTEIN YAII"/>
    <property type="match status" value="1"/>
</dbReference>
<gene>
    <name evidence="3" type="ORF">BEP19_06240</name>
</gene>
<protein>
    <recommendedName>
        <fullName evidence="2">UPF0178 protein BEP19_06240</fullName>
    </recommendedName>
</protein>
<dbReference type="InterPro" id="IPR003791">
    <property type="entry name" value="UPF0178"/>
</dbReference>
<dbReference type="EMBL" id="MCHY01000008">
    <property type="protein sequence ID" value="RKD24014.1"/>
    <property type="molecule type" value="Genomic_DNA"/>
</dbReference>
<organism evidence="3 4">
    <name type="scientific">Ammoniphilus oxalaticus</name>
    <dbReference type="NCBI Taxonomy" id="66863"/>
    <lineage>
        <taxon>Bacteria</taxon>
        <taxon>Bacillati</taxon>
        <taxon>Bacillota</taxon>
        <taxon>Bacilli</taxon>
        <taxon>Bacillales</taxon>
        <taxon>Paenibacillaceae</taxon>
        <taxon>Aneurinibacillus group</taxon>
        <taxon>Ammoniphilus</taxon>
    </lineage>
</organism>
<dbReference type="PANTHER" id="PTHR35146">
    <property type="entry name" value="UPF0178 PROTEIN YAII"/>
    <property type="match status" value="1"/>
</dbReference>
<comment type="similarity">
    <text evidence="1 2">Belongs to the UPF0178 family.</text>
</comment>
<evidence type="ECO:0000313" key="4">
    <source>
        <dbReference type="Proteomes" id="UP000284219"/>
    </source>
</evidence>
<comment type="caution">
    <text evidence="3">The sequence shown here is derived from an EMBL/GenBank/DDBJ whole genome shotgun (WGS) entry which is preliminary data.</text>
</comment>
<evidence type="ECO:0000256" key="2">
    <source>
        <dbReference type="HAMAP-Rule" id="MF_00489"/>
    </source>
</evidence>
<dbReference type="AlphaFoldDB" id="A0A419SJ04"/>
<accession>A0A419SJ04</accession>
<reference evidence="3 4" key="1">
    <citation type="submission" date="2016-08" db="EMBL/GenBank/DDBJ databases">
        <title>Novel Firmicute Genomes.</title>
        <authorList>
            <person name="Poppleton D.I."/>
            <person name="Gribaldo S."/>
        </authorList>
    </citation>
    <scope>NUCLEOTIDE SEQUENCE [LARGE SCALE GENOMIC DNA]</scope>
    <source>
        <strain evidence="3 4">RAOx-1</strain>
    </source>
</reference>
<dbReference type="Proteomes" id="UP000284219">
    <property type="component" value="Unassembled WGS sequence"/>
</dbReference>
<name>A0A419SJ04_9BACL</name>
<dbReference type="HAMAP" id="MF_00489">
    <property type="entry name" value="UPF0178"/>
    <property type="match status" value="1"/>
</dbReference>
<dbReference type="NCBIfam" id="NF001095">
    <property type="entry name" value="PRK00124.1"/>
    <property type="match status" value="1"/>
</dbReference>
<evidence type="ECO:0000313" key="3">
    <source>
        <dbReference type="EMBL" id="RKD24014.1"/>
    </source>
</evidence>
<proteinExistence type="inferred from homology"/>
<evidence type="ECO:0000256" key="1">
    <source>
        <dbReference type="ARBA" id="ARBA00008522"/>
    </source>
</evidence>
<dbReference type="OrthoDB" id="9798918at2"/>
<sequence length="150" mass="16773">MKIYIDADACPVKSICADVASNYGIRSVFICSVASHFALKGRWIETITVDQGFQSADLYIANRVKAGDIVITDDYGLACMALSRGCLALSFRGKEYTKHNIELLLMNRHVNYKARRAGKRPKGPKPLSAEERARFQKTLEKIIEKKEGDC</sequence>